<dbReference type="GO" id="GO:0004029">
    <property type="term" value="F:aldehyde dehydrogenase (NAD+) activity"/>
    <property type="evidence" value="ECO:0007669"/>
    <property type="project" value="TreeGrafter"/>
</dbReference>
<dbReference type="PANTHER" id="PTHR48079">
    <property type="entry name" value="PROTEIN YEEZ"/>
    <property type="match status" value="1"/>
</dbReference>
<name>A0A6G1KQM7_9PLEO</name>
<dbReference type="Gene3D" id="3.40.50.720">
    <property type="entry name" value="NAD(P)-binding Rossmann-like Domain"/>
    <property type="match status" value="1"/>
</dbReference>
<organism evidence="2 3">
    <name type="scientific">Pleomassaria siparia CBS 279.74</name>
    <dbReference type="NCBI Taxonomy" id="1314801"/>
    <lineage>
        <taxon>Eukaryota</taxon>
        <taxon>Fungi</taxon>
        <taxon>Dikarya</taxon>
        <taxon>Ascomycota</taxon>
        <taxon>Pezizomycotina</taxon>
        <taxon>Dothideomycetes</taxon>
        <taxon>Pleosporomycetidae</taxon>
        <taxon>Pleosporales</taxon>
        <taxon>Pleomassariaceae</taxon>
        <taxon>Pleomassaria</taxon>
    </lineage>
</organism>
<gene>
    <name evidence="2" type="ORF">K504DRAFT_478411</name>
</gene>
<dbReference type="EMBL" id="MU005764">
    <property type="protein sequence ID" value="KAF2715149.1"/>
    <property type="molecule type" value="Genomic_DNA"/>
</dbReference>
<keyword evidence="3" id="KW-1185">Reference proteome</keyword>
<dbReference type="InterPro" id="IPR051783">
    <property type="entry name" value="NAD(P)-dependent_oxidoreduct"/>
</dbReference>
<dbReference type="OrthoDB" id="10262413at2759"/>
<dbReference type="InterPro" id="IPR036291">
    <property type="entry name" value="NAD(P)-bd_dom_sf"/>
</dbReference>
<accession>A0A6G1KQM7</accession>
<dbReference type="InterPro" id="IPR001509">
    <property type="entry name" value="Epimerase_deHydtase"/>
</dbReference>
<evidence type="ECO:0000259" key="1">
    <source>
        <dbReference type="Pfam" id="PF01370"/>
    </source>
</evidence>
<dbReference type="Proteomes" id="UP000799428">
    <property type="component" value="Unassembled WGS sequence"/>
</dbReference>
<dbReference type="PANTHER" id="PTHR48079:SF5">
    <property type="entry name" value="DEPENDENT EPIMERASE_DEHYDRATASE, PUTATIVE (AFU_ORTHOLOGUE AFUA_7G00180)-RELATED"/>
    <property type="match status" value="1"/>
</dbReference>
<protein>
    <submittedName>
        <fullName evidence="2">Putative NAD dependent epimerase/dehydratase</fullName>
    </submittedName>
</protein>
<dbReference type="SUPFAM" id="SSF51735">
    <property type="entry name" value="NAD(P)-binding Rossmann-fold domains"/>
    <property type="match status" value="1"/>
</dbReference>
<reference evidence="2" key="1">
    <citation type="journal article" date="2020" name="Stud. Mycol.">
        <title>101 Dothideomycetes genomes: a test case for predicting lifestyles and emergence of pathogens.</title>
        <authorList>
            <person name="Haridas S."/>
            <person name="Albert R."/>
            <person name="Binder M."/>
            <person name="Bloem J."/>
            <person name="Labutti K."/>
            <person name="Salamov A."/>
            <person name="Andreopoulos B."/>
            <person name="Baker S."/>
            <person name="Barry K."/>
            <person name="Bills G."/>
            <person name="Bluhm B."/>
            <person name="Cannon C."/>
            <person name="Castanera R."/>
            <person name="Culley D."/>
            <person name="Daum C."/>
            <person name="Ezra D."/>
            <person name="Gonzalez J."/>
            <person name="Henrissat B."/>
            <person name="Kuo A."/>
            <person name="Liang C."/>
            <person name="Lipzen A."/>
            <person name="Lutzoni F."/>
            <person name="Magnuson J."/>
            <person name="Mondo S."/>
            <person name="Nolan M."/>
            <person name="Ohm R."/>
            <person name="Pangilinan J."/>
            <person name="Park H.-J."/>
            <person name="Ramirez L."/>
            <person name="Alfaro M."/>
            <person name="Sun H."/>
            <person name="Tritt A."/>
            <person name="Yoshinaga Y."/>
            <person name="Zwiers L.-H."/>
            <person name="Turgeon B."/>
            <person name="Goodwin S."/>
            <person name="Spatafora J."/>
            <person name="Crous P."/>
            <person name="Grigoriev I."/>
        </authorList>
    </citation>
    <scope>NUCLEOTIDE SEQUENCE</scope>
    <source>
        <strain evidence="2">CBS 279.74</strain>
    </source>
</reference>
<dbReference type="AlphaFoldDB" id="A0A6G1KQM7"/>
<evidence type="ECO:0000313" key="3">
    <source>
        <dbReference type="Proteomes" id="UP000799428"/>
    </source>
</evidence>
<dbReference type="GO" id="GO:0005737">
    <property type="term" value="C:cytoplasm"/>
    <property type="evidence" value="ECO:0007669"/>
    <property type="project" value="TreeGrafter"/>
</dbReference>
<feature type="domain" description="NAD-dependent epimerase/dehydratase" evidence="1">
    <location>
        <begin position="7"/>
        <end position="223"/>
    </location>
</feature>
<proteinExistence type="predicted"/>
<sequence length="317" mass="33835">MSSQKTIFVLGGSGYIGSVLIKLAIESGYKVQALSRSETSDAKLSALGATPIRGDLTTHSVLTEAASKADIVVNLAGNIGNISQEQRFVINNAAIDALAKGLEGTEKVFVTTHGSLIAAADPNGEETDENAPRMKGDFFNLDFEGHALSKAEQGVRVCSIRLAPYVYGRAGSGVKMMMHMFARAGSGFYVAPGSACTSTIHVDDAARLYLLAAEKAKAGDKFNATSETKVTQKQIAEAVGKTMGVEVKEQSHEDTVAKLGPFFATFFSAANRASNAKAKKDLAWDIRAERGILEEIESGSYFEAAQELEKEYQYLIS</sequence>
<evidence type="ECO:0000313" key="2">
    <source>
        <dbReference type="EMBL" id="KAF2715149.1"/>
    </source>
</evidence>
<dbReference type="Pfam" id="PF01370">
    <property type="entry name" value="Epimerase"/>
    <property type="match status" value="1"/>
</dbReference>